<evidence type="ECO:0000256" key="3">
    <source>
        <dbReference type="ARBA" id="ARBA00022989"/>
    </source>
</evidence>
<evidence type="ECO:0000313" key="7">
    <source>
        <dbReference type="Proteomes" id="UP000186851"/>
    </source>
</evidence>
<dbReference type="Pfam" id="PF04756">
    <property type="entry name" value="OST3_OST6"/>
    <property type="match status" value="1"/>
</dbReference>
<evidence type="ECO:0000256" key="2">
    <source>
        <dbReference type="ARBA" id="ARBA00022692"/>
    </source>
</evidence>
<comment type="subcellular location">
    <subcellularLocation>
        <location evidence="1">Membrane</location>
        <topology evidence="1">Multi-pass membrane protein</topology>
    </subcellularLocation>
</comment>
<evidence type="ECO:0000256" key="5">
    <source>
        <dbReference type="SAM" id="Phobius"/>
    </source>
</evidence>
<evidence type="ECO:0000256" key="1">
    <source>
        <dbReference type="ARBA" id="ARBA00004141"/>
    </source>
</evidence>
<gene>
    <name evidence="6" type="ORF">OdinLCB4_003845</name>
</gene>
<evidence type="ECO:0000313" key="6">
    <source>
        <dbReference type="EMBL" id="WEU41037.1"/>
    </source>
</evidence>
<keyword evidence="4 5" id="KW-0472">Membrane</keyword>
<dbReference type="Proteomes" id="UP000186851">
    <property type="component" value="Chromosome"/>
</dbReference>
<reference evidence="6" key="1">
    <citation type="journal article" date="2017" name="Nature">
        <title>Asgard archaea illuminate the origin of eukaryotic cellular complexity.</title>
        <authorList>
            <person name="Zaremba-Niedzwiedzka K."/>
            <person name="Caceres E.F."/>
            <person name="Saw J.H."/>
            <person name="Backstrom D."/>
            <person name="Juzokaite L."/>
            <person name="Vancaester E."/>
            <person name="Seitz K.W."/>
            <person name="Anantharaman K."/>
            <person name="Starnawski P."/>
            <person name="Kjeldsen K.U."/>
            <person name="Scott M.B."/>
            <person name="Nunoura T."/>
            <person name="Banfield J.F."/>
            <person name="Schramm A."/>
            <person name="Baker B.J."/>
            <person name="Spang A."/>
            <person name="Ettema T.J.G."/>
        </authorList>
    </citation>
    <scope>NUCLEOTIDE SEQUENCE</scope>
    <source>
        <strain evidence="6">LCB_4</strain>
    </source>
</reference>
<accession>A0AAF0IDT8</accession>
<dbReference type="EMBL" id="CP091871">
    <property type="protein sequence ID" value="WEU41037.1"/>
    <property type="molecule type" value="Genomic_DNA"/>
</dbReference>
<proteinExistence type="predicted"/>
<feature type="transmembrane region" description="Helical" evidence="5">
    <location>
        <begin position="115"/>
        <end position="139"/>
    </location>
</feature>
<dbReference type="KEGG" id="oyw:OdinLCB4_003845"/>
<organism evidence="6 7">
    <name type="scientific">Odinarchaeota yellowstonii (strain LCB_4)</name>
    <dbReference type="NCBI Taxonomy" id="1841599"/>
    <lineage>
        <taxon>Archaea</taxon>
        <taxon>Promethearchaeati</taxon>
        <taxon>Candidatus Odinarchaeota</taxon>
        <taxon>Candidatus Odinarchaeia</taxon>
        <taxon>Candidatus Odinarchaeales</taxon>
        <taxon>Candidatus Odinarchaeaceae</taxon>
        <taxon>Candidatus Odinarchaeum</taxon>
    </lineage>
</organism>
<evidence type="ECO:0000256" key="4">
    <source>
        <dbReference type="ARBA" id="ARBA00023136"/>
    </source>
</evidence>
<dbReference type="InterPro" id="IPR021149">
    <property type="entry name" value="OligosaccharylTrfase_OST3/OST6"/>
</dbReference>
<protein>
    <submittedName>
        <fullName evidence="6">Uncharacterized protein</fullName>
    </submittedName>
</protein>
<name>A0AAF0IDT8_ODILC</name>
<sequence>MTRSFKMLEKLKKRFSGIRLKLPEAPSKTFWFIIILFFIYFILAGGIYDIVRQPITIGQSSSGTPILIFSASLGGGIDEQFILEGLAASMLMFLGFIGFMSIYESSKNIYNPSYAYTLIIVGLALIIIAFAGLQALSIIKLS</sequence>
<keyword evidence="2 5" id="KW-0812">Transmembrane</keyword>
<keyword evidence="3 5" id="KW-1133">Transmembrane helix</keyword>
<dbReference type="AlphaFoldDB" id="A0AAF0IDT8"/>
<reference evidence="6" key="2">
    <citation type="journal article" date="2022" name="Nat. Microbiol.">
        <title>A closed Candidatus Odinarchaeum chromosome exposes Asgard archaeal viruses.</title>
        <authorList>
            <person name="Tamarit D."/>
            <person name="Caceres E.F."/>
            <person name="Krupovic M."/>
            <person name="Nijland R."/>
            <person name="Eme L."/>
            <person name="Robinson N.P."/>
            <person name="Ettema T.J.G."/>
        </authorList>
    </citation>
    <scope>NUCLEOTIDE SEQUENCE</scope>
    <source>
        <strain evidence="6">LCB_4</strain>
    </source>
</reference>
<feature type="transmembrane region" description="Helical" evidence="5">
    <location>
        <begin position="30"/>
        <end position="51"/>
    </location>
</feature>
<feature type="transmembrane region" description="Helical" evidence="5">
    <location>
        <begin position="81"/>
        <end position="103"/>
    </location>
</feature>
<dbReference type="GO" id="GO:0016020">
    <property type="term" value="C:membrane"/>
    <property type="evidence" value="ECO:0007669"/>
    <property type="project" value="UniProtKB-SubCell"/>
</dbReference>